<dbReference type="InterPro" id="IPR045270">
    <property type="entry name" value="STKc_AGC"/>
</dbReference>
<reference evidence="7" key="1">
    <citation type="submission" date="2020-09" db="EMBL/GenBank/DDBJ databases">
        <authorList>
            <person name="Kikuchi T."/>
        </authorList>
    </citation>
    <scope>NUCLEOTIDE SEQUENCE</scope>
    <source>
        <strain evidence="7">SH1</strain>
    </source>
</reference>
<evidence type="ECO:0000256" key="5">
    <source>
        <dbReference type="ARBA" id="ARBA00022840"/>
    </source>
</evidence>
<evidence type="ECO:0000313" key="8">
    <source>
        <dbReference type="Proteomes" id="UP000614601"/>
    </source>
</evidence>
<dbReference type="GO" id="GO:0004691">
    <property type="term" value="F:cAMP-dependent protein kinase activity"/>
    <property type="evidence" value="ECO:0007669"/>
    <property type="project" value="TreeGrafter"/>
</dbReference>
<dbReference type="Proteomes" id="UP000783686">
    <property type="component" value="Unassembled WGS sequence"/>
</dbReference>
<keyword evidence="4" id="KW-0418">Kinase</keyword>
<keyword evidence="1" id="KW-0723">Serine/threonine-protein kinase</keyword>
<dbReference type="AlphaFoldDB" id="A0A811KRZ9"/>
<comment type="caution">
    <text evidence="7">The sequence shown here is derived from an EMBL/GenBank/DDBJ whole genome shotgun (WGS) entry which is preliminary data.</text>
</comment>
<dbReference type="Pfam" id="PF00069">
    <property type="entry name" value="Pkinase"/>
    <property type="match status" value="1"/>
</dbReference>
<dbReference type="GO" id="GO:0005952">
    <property type="term" value="C:cAMP-dependent protein kinase complex"/>
    <property type="evidence" value="ECO:0007669"/>
    <property type="project" value="TreeGrafter"/>
</dbReference>
<evidence type="ECO:0000313" key="7">
    <source>
        <dbReference type="EMBL" id="CAD5219316.1"/>
    </source>
</evidence>
<protein>
    <recommendedName>
        <fullName evidence="6">Protein kinase domain-containing protein</fullName>
    </recommendedName>
</protein>
<dbReference type="InterPro" id="IPR011009">
    <property type="entry name" value="Kinase-like_dom_sf"/>
</dbReference>
<evidence type="ECO:0000256" key="4">
    <source>
        <dbReference type="ARBA" id="ARBA00022777"/>
    </source>
</evidence>
<evidence type="ECO:0000256" key="1">
    <source>
        <dbReference type="ARBA" id="ARBA00022527"/>
    </source>
</evidence>
<evidence type="ECO:0000259" key="6">
    <source>
        <dbReference type="PROSITE" id="PS50011"/>
    </source>
</evidence>
<dbReference type="Gene3D" id="3.30.200.20">
    <property type="entry name" value="Phosphorylase Kinase, domain 1"/>
    <property type="match status" value="1"/>
</dbReference>
<dbReference type="EMBL" id="CAJFCW020000004">
    <property type="protein sequence ID" value="CAG9112438.1"/>
    <property type="molecule type" value="Genomic_DNA"/>
</dbReference>
<keyword evidence="5" id="KW-0067">ATP-binding</keyword>
<accession>A0A811KRZ9</accession>
<name>A0A811KRZ9_9BILA</name>
<evidence type="ECO:0000256" key="3">
    <source>
        <dbReference type="ARBA" id="ARBA00022741"/>
    </source>
</evidence>
<dbReference type="PANTHER" id="PTHR24353">
    <property type="entry name" value="CYCLIC NUCLEOTIDE-DEPENDENT PROTEIN KINASE"/>
    <property type="match status" value="1"/>
</dbReference>
<dbReference type="Gene3D" id="1.10.510.10">
    <property type="entry name" value="Transferase(Phosphotransferase) domain 1"/>
    <property type="match status" value="1"/>
</dbReference>
<dbReference type="OrthoDB" id="6764942at2759"/>
<dbReference type="PROSITE" id="PS50011">
    <property type="entry name" value="PROTEIN_KINASE_DOM"/>
    <property type="match status" value="1"/>
</dbReference>
<keyword evidence="8" id="KW-1185">Reference proteome</keyword>
<dbReference type="Proteomes" id="UP000614601">
    <property type="component" value="Unassembled WGS sequence"/>
</dbReference>
<keyword evidence="3" id="KW-0547">Nucleotide-binding</keyword>
<gene>
    <name evidence="7" type="ORF">BOKJ2_LOCUS8383</name>
</gene>
<dbReference type="CDD" id="cd05123">
    <property type="entry name" value="STKc_AGC"/>
    <property type="match status" value="1"/>
</dbReference>
<sequence length="356" mass="40954">MEFVQESDFQVEEFLSFGGSANVYLVNKLNGVDRKQRYAMKVMSKAVVMQTEHGIDCLMAERDLLAYVDSPFIAKLYYAVQSPSTFCFITEYVSGGTLLTFMERLGVLNIKFNNQLTKFFMSQLVLIVGYLHDSYILFRDLKPENLMLEKNGYLKLIDFGHARFIDKMNQKVHTIAGTPGYKAPETLNPADGYTKAVDWWAAGIIMYEMMYDRQPFSNEDPAVDKKYATREIKYPERSHVGPDAVNLIQQLLQKNPEKRIGKGINDYTEVQSHLFFRRTNWSAVEKRTVPPPLPVGLSTIMEMDSFPERPQKLPKEEVEEVLEGFYYISPLIDSKMAKKRKSSDVDDLESKKQCLC</sequence>
<dbReference type="PANTHER" id="PTHR24353:SF37">
    <property type="entry name" value="CAMP-DEPENDENT PROTEIN KINASE CATALYTIC SUBUNIT PRKX"/>
    <property type="match status" value="1"/>
</dbReference>
<dbReference type="SUPFAM" id="SSF56112">
    <property type="entry name" value="Protein kinase-like (PK-like)"/>
    <property type="match status" value="1"/>
</dbReference>
<dbReference type="InterPro" id="IPR000719">
    <property type="entry name" value="Prot_kinase_dom"/>
</dbReference>
<evidence type="ECO:0000256" key="2">
    <source>
        <dbReference type="ARBA" id="ARBA00022679"/>
    </source>
</evidence>
<dbReference type="EMBL" id="CAJFDH010000004">
    <property type="protein sequence ID" value="CAD5219316.1"/>
    <property type="molecule type" value="Genomic_DNA"/>
</dbReference>
<organism evidence="7 8">
    <name type="scientific">Bursaphelenchus okinawaensis</name>
    <dbReference type="NCBI Taxonomy" id="465554"/>
    <lineage>
        <taxon>Eukaryota</taxon>
        <taxon>Metazoa</taxon>
        <taxon>Ecdysozoa</taxon>
        <taxon>Nematoda</taxon>
        <taxon>Chromadorea</taxon>
        <taxon>Rhabditida</taxon>
        <taxon>Tylenchina</taxon>
        <taxon>Tylenchomorpha</taxon>
        <taxon>Aphelenchoidea</taxon>
        <taxon>Aphelenchoididae</taxon>
        <taxon>Bursaphelenchus</taxon>
    </lineage>
</organism>
<feature type="domain" description="Protein kinase" evidence="6">
    <location>
        <begin position="9"/>
        <end position="276"/>
    </location>
</feature>
<keyword evidence="2" id="KW-0808">Transferase</keyword>
<proteinExistence type="predicted"/>
<dbReference type="GO" id="GO:0005524">
    <property type="term" value="F:ATP binding"/>
    <property type="evidence" value="ECO:0007669"/>
    <property type="project" value="UniProtKB-KW"/>
</dbReference>
<dbReference type="SMART" id="SM00220">
    <property type="entry name" value="S_TKc"/>
    <property type="match status" value="1"/>
</dbReference>